<evidence type="ECO:0000313" key="2">
    <source>
        <dbReference type="Proteomes" id="UP000244336"/>
    </source>
</evidence>
<dbReference type="OrthoDB" id="10581024at2759"/>
<name>A0A2T7F8B7_9POAL</name>
<gene>
    <name evidence="1" type="ORF">GQ55_1G281300</name>
</gene>
<evidence type="ECO:0000313" key="1">
    <source>
        <dbReference type="EMBL" id="PUZ76329.1"/>
    </source>
</evidence>
<sequence>MLPVINIRFVIRIQFREMDFYADIDVEIKQASNQSLSVSFWDKVAYKYMDTDSDSSLLAAIDMYWDIRRLPLVVSVINRQSHEMKLAIDHNIVDMKTSQLLICSIENKSAIVTSVASNTKERSTNYLAYDTGKKTYK</sequence>
<dbReference type="Gramene" id="PUZ76329">
    <property type="protein sequence ID" value="PUZ76329"/>
    <property type="gene ID" value="GQ55_1G281300"/>
</dbReference>
<protein>
    <submittedName>
        <fullName evidence="1">Uncharacterized protein</fullName>
    </submittedName>
</protein>
<proteinExistence type="predicted"/>
<keyword evidence="2" id="KW-1185">Reference proteome</keyword>
<dbReference type="Proteomes" id="UP000244336">
    <property type="component" value="Chromosome 1"/>
</dbReference>
<dbReference type="AlphaFoldDB" id="A0A2T7F8B7"/>
<accession>A0A2T7F8B7</accession>
<organism evidence="1 2">
    <name type="scientific">Panicum hallii var. hallii</name>
    <dbReference type="NCBI Taxonomy" id="1504633"/>
    <lineage>
        <taxon>Eukaryota</taxon>
        <taxon>Viridiplantae</taxon>
        <taxon>Streptophyta</taxon>
        <taxon>Embryophyta</taxon>
        <taxon>Tracheophyta</taxon>
        <taxon>Spermatophyta</taxon>
        <taxon>Magnoliopsida</taxon>
        <taxon>Liliopsida</taxon>
        <taxon>Poales</taxon>
        <taxon>Poaceae</taxon>
        <taxon>PACMAD clade</taxon>
        <taxon>Panicoideae</taxon>
        <taxon>Panicodae</taxon>
        <taxon>Paniceae</taxon>
        <taxon>Panicinae</taxon>
        <taxon>Panicum</taxon>
        <taxon>Panicum sect. Panicum</taxon>
    </lineage>
</organism>
<dbReference type="EMBL" id="CM009749">
    <property type="protein sequence ID" value="PUZ76329.1"/>
    <property type="molecule type" value="Genomic_DNA"/>
</dbReference>
<reference evidence="1 2" key="1">
    <citation type="submission" date="2018-04" db="EMBL/GenBank/DDBJ databases">
        <title>WGS assembly of Panicum hallii var. hallii HAL2.</title>
        <authorList>
            <person name="Lovell J."/>
            <person name="Jenkins J."/>
            <person name="Lowry D."/>
            <person name="Mamidi S."/>
            <person name="Sreedasyam A."/>
            <person name="Weng X."/>
            <person name="Barry K."/>
            <person name="Bonette J."/>
            <person name="Campitelli B."/>
            <person name="Daum C."/>
            <person name="Gordon S."/>
            <person name="Gould B."/>
            <person name="Lipzen A."/>
            <person name="MacQueen A."/>
            <person name="Palacio-Mejia J."/>
            <person name="Plott C."/>
            <person name="Shakirov E."/>
            <person name="Shu S."/>
            <person name="Yoshinaga Y."/>
            <person name="Zane M."/>
            <person name="Rokhsar D."/>
            <person name="Grimwood J."/>
            <person name="Schmutz J."/>
            <person name="Juenger T."/>
        </authorList>
    </citation>
    <scope>NUCLEOTIDE SEQUENCE [LARGE SCALE GENOMIC DNA]</scope>
    <source>
        <strain evidence="2">cv. HAL2</strain>
    </source>
</reference>